<gene>
    <name evidence="2" type="ORF">KDK95_08785</name>
</gene>
<keyword evidence="3" id="KW-1185">Reference proteome</keyword>
<comment type="caution">
    <text evidence="2">The sequence shown here is derived from an EMBL/GenBank/DDBJ whole genome shotgun (WGS) entry which is preliminary data.</text>
</comment>
<evidence type="ECO:0000313" key="3">
    <source>
        <dbReference type="Proteomes" id="UP000676325"/>
    </source>
</evidence>
<feature type="domain" description="Trypsin-co-occurring" evidence="1">
    <location>
        <begin position="12"/>
        <end position="97"/>
    </location>
</feature>
<sequence length="105" mass="11323">MSQVVKYTTGDDDGLEVFFEIEPQDGYHDVVFGKTVGAVRDAVHPAVAAAADVLDRFKALSPDEVEITFGVKVSGTMNWLVAKAASEGSFEVKLRWRSGEDGSEA</sequence>
<dbReference type="AlphaFoldDB" id="A0A941IFJ3"/>
<organism evidence="2 3">
    <name type="scientific">Actinospica acidithermotolerans</name>
    <dbReference type="NCBI Taxonomy" id="2828514"/>
    <lineage>
        <taxon>Bacteria</taxon>
        <taxon>Bacillati</taxon>
        <taxon>Actinomycetota</taxon>
        <taxon>Actinomycetes</taxon>
        <taxon>Catenulisporales</taxon>
        <taxon>Actinospicaceae</taxon>
        <taxon>Actinospica</taxon>
    </lineage>
</organism>
<proteinExistence type="predicted"/>
<dbReference type="InterPro" id="IPR045794">
    <property type="entry name" value="Trypco1"/>
</dbReference>
<dbReference type="RefSeq" id="WP_212517543.1">
    <property type="nucleotide sequence ID" value="NZ_JAGSOH010000016.1"/>
</dbReference>
<accession>A0A941IFJ3</accession>
<evidence type="ECO:0000313" key="2">
    <source>
        <dbReference type="EMBL" id="MBR7826395.1"/>
    </source>
</evidence>
<protein>
    <recommendedName>
        <fullName evidence="1">Trypsin-co-occurring domain-containing protein</fullName>
    </recommendedName>
</protein>
<evidence type="ECO:0000259" key="1">
    <source>
        <dbReference type="Pfam" id="PF19493"/>
    </source>
</evidence>
<name>A0A941IFJ3_9ACTN</name>
<dbReference type="NCBIfam" id="NF041216">
    <property type="entry name" value="CU044_2847_fam"/>
    <property type="match status" value="1"/>
</dbReference>
<dbReference type="EMBL" id="JAGSOH010000016">
    <property type="protein sequence ID" value="MBR7826395.1"/>
    <property type="molecule type" value="Genomic_DNA"/>
</dbReference>
<dbReference type="Pfam" id="PF19493">
    <property type="entry name" value="Trypco1"/>
    <property type="match status" value="1"/>
</dbReference>
<reference evidence="2" key="1">
    <citation type="submission" date="2021-04" db="EMBL/GenBank/DDBJ databases">
        <title>Genome based classification of Actinospica acidithermotolerans sp. nov., an actinobacterium isolated from an Indonesian hot spring.</title>
        <authorList>
            <person name="Kusuma A.B."/>
            <person name="Putra K.E."/>
            <person name="Nafisah S."/>
            <person name="Loh J."/>
            <person name="Nouioui I."/>
            <person name="Goodfellow M."/>
        </authorList>
    </citation>
    <scope>NUCLEOTIDE SEQUENCE</scope>
    <source>
        <strain evidence="2">MGRD01-02</strain>
    </source>
</reference>
<dbReference type="Proteomes" id="UP000676325">
    <property type="component" value="Unassembled WGS sequence"/>
</dbReference>